<evidence type="ECO:0000313" key="2">
    <source>
        <dbReference type="EMBL" id="RWR19935.1"/>
    </source>
</evidence>
<keyword evidence="1" id="KW-0812">Transmembrane</keyword>
<dbReference type="Proteomes" id="UP000285970">
    <property type="component" value="Unassembled WGS sequence"/>
</dbReference>
<proteinExistence type="predicted"/>
<gene>
    <name evidence="2" type="ORF">D8Y23_06710</name>
</gene>
<comment type="caution">
    <text evidence="2">The sequence shown here is derived from an EMBL/GenBank/DDBJ whole genome shotgun (WGS) entry which is preliminary data.</text>
</comment>
<dbReference type="AlphaFoldDB" id="A0A3S3P5E6"/>
<keyword evidence="1" id="KW-0472">Membrane</keyword>
<evidence type="ECO:0000256" key="1">
    <source>
        <dbReference type="SAM" id="Phobius"/>
    </source>
</evidence>
<protein>
    <submittedName>
        <fullName evidence="2">Uncharacterized protein</fullName>
    </submittedName>
</protein>
<reference evidence="2 3" key="1">
    <citation type="journal article" date="2018" name="Front. Microbiol.">
        <title>Novel Insights Into Bacterial Dimethylsulfoniopropionate Catabolism in the East China Sea.</title>
        <authorList>
            <person name="Liu J."/>
            <person name="Liu J."/>
            <person name="Zhang S.H."/>
            <person name="Liang J."/>
            <person name="Lin H."/>
            <person name="Song D."/>
            <person name="Yang G.P."/>
            <person name="Todd J.D."/>
            <person name="Zhang X.H."/>
        </authorList>
    </citation>
    <scope>NUCLEOTIDE SEQUENCE [LARGE SCALE GENOMIC DNA]</scope>
    <source>
        <strain evidence="2 3">ZYFD042</strain>
    </source>
</reference>
<dbReference type="RefSeq" id="WP_128217388.1">
    <property type="nucleotide sequence ID" value="NZ_RBZY01000019.1"/>
</dbReference>
<dbReference type="EMBL" id="RBZY01000019">
    <property type="protein sequence ID" value="RWR19935.1"/>
    <property type="molecule type" value="Genomic_DNA"/>
</dbReference>
<sequence length="68" mass="7547">MDLVIVLAVTLLLGAVALVWIFIHWIRTRRTTRDDLRRAGDDARVTPYEASRRAEGRAAWTRIGGGGG</sequence>
<name>A0A3S3P5E6_9MICO</name>
<feature type="transmembrane region" description="Helical" evidence="1">
    <location>
        <begin position="6"/>
        <end position="26"/>
    </location>
</feature>
<accession>A0A3S3P5E6</accession>
<keyword evidence="1" id="KW-1133">Transmembrane helix</keyword>
<organism evidence="2 3">
    <name type="scientific">Microbacterium enclense</name>
    <dbReference type="NCBI Taxonomy" id="993073"/>
    <lineage>
        <taxon>Bacteria</taxon>
        <taxon>Bacillati</taxon>
        <taxon>Actinomycetota</taxon>
        <taxon>Actinomycetes</taxon>
        <taxon>Micrococcales</taxon>
        <taxon>Microbacteriaceae</taxon>
        <taxon>Microbacterium</taxon>
    </lineage>
</organism>
<evidence type="ECO:0000313" key="3">
    <source>
        <dbReference type="Proteomes" id="UP000285970"/>
    </source>
</evidence>